<dbReference type="RefSeq" id="WP_090946212.1">
    <property type="nucleotide sequence ID" value="NZ_FNDJ01000037.1"/>
</dbReference>
<dbReference type="Gene3D" id="1.10.10.1150">
    <property type="entry name" value="Coenzyme PQQ synthesis protein D (PqqD)"/>
    <property type="match status" value="1"/>
</dbReference>
<dbReference type="InterPro" id="IPR041881">
    <property type="entry name" value="PqqD_sf"/>
</dbReference>
<gene>
    <name evidence="1" type="ORF">SAMN05421869_13720</name>
</gene>
<dbReference type="EMBL" id="FNDJ01000037">
    <property type="protein sequence ID" value="SDM14842.1"/>
    <property type="molecule type" value="Genomic_DNA"/>
</dbReference>
<protein>
    <submittedName>
        <fullName evidence="1">Coenzyme PQQ synthesis protein D (PqqD)</fullName>
    </submittedName>
</protein>
<sequence length="85" mass="9469">MAWRLPAHVTFTKTDTGAVLLDNRRGRYWQTNDTAAIVLDRILRHESVESAVADLCVRYPDSAEQITADVQDMLTKLAAAKLVIA</sequence>
<keyword evidence="2" id="KW-1185">Reference proteome</keyword>
<name>A0A1G9QUZ9_9ACTN</name>
<dbReference type="STRING" id="633440.SAMN05421869_13720"/>
<reference evidence="1 2" key="1">
    <citation type="submission" date="2016-10" db="EMBL/GenBank/DDBJ databases">
        <authorList>
            <person name="de Groot N.N."/>
        </authorList>
    </citation>
    <scope>NUCLEOTIDE SEQUENCE [LARGE SCALE GENOMIC DNA]</scope>
    <source>
        <strain evidence="1 2">CGMCC 4.6533</strain>
    </source>
</reference>
<evidence type="ECO:0000313" key="1">
    <source>
        <dbReference type="EMBL" id="SDM14842.1"/>
    </source>
</evidence>
<accession>A0A1G9QUZ9</accession>
<dbReference type="InterPro" id="IPR008792">
    <property type="entry name" value="PQQD"/>
</dbReference>
<organism evidence="1 2">
    <name type="scientific">Nonomuraea jiangxiensis</name>
    <dbReference type="NCBI Taxonomy" id="633440"/>
    <lineage>
        <taxon>Bacteria</taxon>
        <taxon>Bacillati</taxon>
        <taxon>Actinomycetota</taxon>
        <taxon>Actinomycetes</taxon>
        <taxon>Streptosporangiales</taxon>
        <taxon>Streptosporangiaceae</taxon>
        <taxon>Nonomuraea</taxon>
    </lineage>
</organism>
<dbReference type="NCBIfam" id="NF033530">
    <property type="entry name" value="lasso_PqqD_Strm"/>
    <property type="match status" value="1"/>
</dbReference>
<dbReference type="OrthoDB" id="5195143at2"/>
<evidence type="ECO:0000313" key="2">
    <source>
        <dbReference type="Proteomes" id="UP000199202"/>
    </source>
</evidence>
<dbReference type="Pfam" id="PF05402">
    <property type="entry name" value="PqqD"/>
    <property type="match status" value="1"/>
</dbReference>
<proteinExistence type="predicted"/>
<dbReference type="Proteomes" id="UP000199202">
    <property type="component" value="Unassembled WGS sequence"/>
</dbReference>
<dbReference type="AlphaFoldDB" id="A0A1G9QUZ9"/>